<protein>
    <submittedName>
        <fullName evidence="3">Uncharacterized protein</fullName>
    </submittedName>
</protein>
<dbReference type="PANTHER" id="PTHR37935">
    <property type="entry name" value="CHROMOSOME UNDETERMINED SCAFFOLD_14, WHOLE GENOME SHOTGUN SEQUENCE"/>
    <property type="match status" value="1"/>
</dbReference>
<feature type="transmembrane region" description="Helical" evidence="2">
    <location>
        <begin position="443"/>
        <end position="462"/>
    </location>
</feature>
<name>A0A1E7FHG9_9STRA</name>
<feature type="compositionally biased region" description="Basic and acidic residues" evidence="1">
    <location>
        <begin position="136"/>
        <end position="152"/>
    </location>
</feature>
<dbReference type="AlphaFoldDB" id="A0A1E7FHG9"/>
<feature type="compositionally biased region" description="Low complexity" evidence="1">
    <location>
        <begin position="157"/>
        <end position="171"/>
    </location>
</feature>
<evidence type="ECO:0000256" key="2">
    <source>
        <dbReference type="SAM" id="Phobius"/>
    </source>
</evidence>
<dbReference type="KEGG" id="fcy:FRACYDRAFT_237905"/>
<evidence type="ECO:0000313" key="4">
    <source>
        <dbReference type="Proteomes" id="UP000095751"/>
    </source>
</evidence>
<reference evidence="3 4" key="1">
    <citation type="submission" date="2016-09" db="EMBL/GenBank/DDBJ databases">
        <title>Extensive genetic diversity and differential bi-allelic expression allows diatom success in the polar Southern Ocean.</title>
        <authorList>
            <consortium name="DOE Joint Genome Institute"/>
            <person name="Mock T."/>
            <person name="Otillar R.P."/>
            <person name="Strauss J."/>
            <person name="Dupont C."/>
            <person name="Frickenhaus S."/>
            <person name="Maumus F."/>
            <person name="Mcmullan M."/>
            <person name="Sanges R."/>
            <person name="Schmutz J."/>
            <person name="Toseland A."/>
            <person name="Valas R."/>
            <person name="Veluchamy A."/>
            <person name="Ward B.J."/>
            <person name="Allen A."/>
            <person name="Barry K."/>
            <person name="Falciatore A."/>
            <person name="Ferrante M."/>
            <person name="Fortunato A.E."/>
            <person name="Gloeckner G."/>
            <person name="Gruber A."/>
            <person name="Hipkin R."/>
            <person name="Janech M."/>
            <person name="Kroth P."/>
            <person name="Leese F."/>
            <person name="Lindquist E."/>
            <person name="Lyon B.R."/>
            <person name="Martin J."/>
            <person name="Mayer C."/>
            <person name="Parker M."/>
            <person name="Quesneville H."/>
            <person name="Raymond J."/>
            <person name="Uhlig C."/>
            <person name="Valentin K.U."/>
            <person name="Worden A.Z."/>
            <person name="Armbrust E.V."/>
            <person name="Bowler C."/>
            <person name="Green B."/>
            <person name="Moulton V."/>
            <person name="Van Oosterhout C."/>
            <person name="Grigoriev I."/>
        </authorList>
    </citation>
    <scope>NUCLEOTIDE SEQUENCE [LARGE SCALE GENOMIC DNA]</scope>
    <source>
        <strain evidence="3 4">CCMP1102</strain>
    </source>
</reference>
<evidence type="ECO:0000256" key="1">
    <source>
        <dbReference type="SAM" id="MobiDB-lite"/>
    </source>
</evidence>
<evidence type="ECO:0000313" key="3">
    <source>
        <dbReference type="EMBL" id="OEU17485.1"/>
    </source>
</evidence>
<dbReference type="Proteomes" id="UP000095751">
    <property type="component" value="Unassembled WGS sequence"/>
</dbReference>
<dbReference type="PANTHER" id="PTHR37935:SF1">
    <property type="entry name" value="CHROMOSOME UNDETERMINED SCAFFOLD_14, WHOLE GENOME SHOTGUN SEQUENCE"/>
    <property type="match status" value="1"/>
</dbReference>
<keyword evidence="4" id="KW-1185">Reference proteome</keyword>
<keyword evidence="2" id="KW-0812">Transmembrane</keyword>
<sequence>MIKSQVIFPRLANKGIQQLRSLTTTVSSSSSFKFLSANTNNSRHYFGGSSSTNCMSNANNTNHPYHCHGYYYNIGIRRRWSSSLSRYYSSSLSSLLSSKEFERIRIVATTPQQTIRFLTTRNSSSGSGNGSGNNKKSNEKEQSIPKEKELDPQKLLSSSTTTTTTTATNSNHKNKIQEFMDSTVSTVRPMVGSAEATIKRAVVELTTPDLLSVYGIIFLMGLIAVAPSMIRHMRQSDSTYDDIDPEDPVMDLARMLRDGKLNWRGGNDDEMKESGSSSSSMGLDRIVADLLKSPQIQEAANNLVTKVIQSSQFKTACQVLLKELLQDLLDDPDTLKQVVHLLQHAIVDEKIKEAAVQLATDIFGDDRVLDELVTLVQRLGLEQQVQQATQALLVESAHNALNDPEILDHSMEFATDVVGDDVVQQTAGEALYNTMSYAFRPTLSVILTLLGVGLIFVSIAAFRNVNQTPNDANDRAFFDTIETYTSRLLKLLFLPLDFLAVCKDAIVGIFFFPFRILSSSLSWAGKLGESMVASIQKWFIWLLYLPTRFLTSIQEGSRTILWSTSAYIISQLSRVKDVASTSFMGVFFRKAIEQVSGVSNKTKIQWIILNHRLSDYILFVERFGKQTIEAIQTATNDLFGKLVRVQDDATKLTALVQRERKAHVDKLSKGYNSLNQILEDFAFSIEDVLRRFSRIF</sequence>
<dbReference type="InParanoid" id="A0A1E7FHG9"/>
<dbReference type="OrthoDB" id="47461at2759"/>
<accession>A0A1E7FHG9</accession>
<feature type="region of interest" description="Disordered" evidence="1">
    <location>
        <begin position="117"/>
        <end position="177"/>
    </location>
</feature>
<keyword evidence="2" id="KW-0472">Membrane</keyword>
<gene>
    <name evidence="3" type="ORF">FRACYDRAFT_237905</name>
</gene>
<organism evidence="3 4">
    <name type="scientific">Fragilariopsis cylindrus CCMP1102</name>
    <dbReference type="NCBI Taxonomy" id="635003"/>
    <lineage>
        <taxon>Eukaryota</taxon>
        <taxon>Sar</taxon>
        <taxon>Stramenopiles</taxon>
        <taxon>Ochrophyta</taxon>
        <taxon>Bacillariophyta</taxon>
        <taxon>Bacillariophyceae</taxon>
        <taxon>Bacillariophycidae</taxon>
        <taxon>Bacillariales</taxon>
        <taxon>Bacillariaceae</taxon>
        <taxon>Fragilariopsis</taxon>
    </lineage>
</organism>
<feature type="transmembrane region" description="Helical" evidence="2">
    <location>
        <begin position="492"/>
        <end position="512"/>
    </location>
</feature>
<dbReference type="EMBL" id="KV784357">
    <property type="protein sequence ID" value="OEU17485.1"/>
    <property type="molecule type" value="Genomic_DNA"/>
</dbReference>
<proteinExistence type="predicted"/>
<keyword evidence="2" id="KW-1133">Transmembrane helix</keyword>